<reference evidence="5" key="1">
    <citation type="submission" date="2021-07" db="EMBL/GenBank/DDBJ databases">
        <authorList>
            <person name="Catto M.A."/>
            <person name="Jacobson A."/>
            <person name="Kennedy G."/>
            <person name="Labadie P."/>
            <person name="Hunt B.G."/>
            <person name="Srinivasan R."/>
        </authorList>
    </citation>
    <scope>NUCLEOTIDE SEQUENCE</scope>
    <source>
        <strain evidence="5">PL_HMW_Pooled</strain>
        <tissue evidence="5">Head</tissue>
    </source>
</reference>
<dbReference type="PANTHER" id="PTHR12236:SF95">
    <property type="entry name" value="CUTICULAR PROTEIN 76BD, ISOFORM C-RELATED"/>
    <property type="match status" value="1"/>
</dbReference>
<reference evidence="5" key="2">
    <citation type="journal article" date="2023" name="BMC Genomics">
        <title>Pest status, molecular evolution, and epigenetic factors derived from the genome assembly of Frankliniella fusca, a thysanopteran phytovirus vector.</title>
        <authorList>
            <person name="Catto M.A."/>
            <person name="Labadie P.E."/>
            <person name="Jacobson A.L."/>
            <person name="Kennedy G.G."/>
            <person name="Srinivasan R."/>
            <person name="Hunt B.G."/>
        </authorList>
    </citation>
    <scope>NUCLEOTIDE SEQUENCE</scope>
    <source>
        <strain evidence="5">PL_HMW_Pooled</strain>
    </source>
</reference>
<dbReference type="InterPro" id="IPR000618">
    <property type="entry name" value="Insect_cuticle"/>
</dbReference>
<gene>
    <name evidence="5" type="ORF">KUF71_025319</name>
</gene>
<feature type="signal peptide" evidence="4">
    <location>
        <begin position="1"/>
        <end position="23"/>
    </location>
</feature>
<accession>A0AAE1H7A2</accession>
<feature type="region of interest" description="Disordered" evidence="3">
    <location>
        <begin position="68"/>
        <end position="132"/>
    </location>
</feature>
<name>A0AAE1H7A2_9NEOP</name>
<feature type="compositionally biased region" description="Basic and acidic residues" evidence="3">
    <location>
        <begin position="150"/>
        <end position="166"/>
    </location>
</feature>
<comment type="caution">
    <text evidence="5">The sequence shown here is derived from an EMBL/GenBank/DDBJ whole genome shotgun (WGS) entry which is preliminary data.</text>
</comment>
<feature type="chain" id="PRO_5042057850" evidence="4">
    <location>
        <begin position="24"/>
        <end position="339"/>
    </location>
</feature>
<feature type="compositionally biased region" description="Basic and acidic residues" evidence="3">
    <location>
        <begin position="114"/>
        <end position="132"/>
    </location>
</feature>
<dbReference type="GO" id="GO:0042302">
    <property type="term" value="F:structural constituent of cuticle"/>
    <property type="evidence" value="ECO:0007669"/>
    <property type="project" value="UniProtKB-UniRule"/>
</dbReference>
<dbReference type="InterPro" id="IPR051217">
    <property type="entry name" value="Insect_Cuticle_Struc_Prot"/>
</dbReference>
<evidence type="ECO:0000256" key="1">
    <source>
        <dbReference type="ARBA" id="ARBA00022460"/>
    </source>
</evidence>
<dbReference type="AlphaFoldDB" id="A0AAE1H7A2"/>
<keyword evidence="1 2" id="KW-0193">Cuticle</keyword>
<organism evidence="5 6">
    <name type="scientific">Frankliniella fusca</name>
    <dbReference type="NCBI Taxonomy" id="407009"/>
    <lineage>
        <taxon>Eukaryota</taxon>
        <taxon>Metazoa</taxon>
        <taxon>Ecdysozoa</taxon>
        <taxon>Arthropoda</taxon>
        <taxon>Hexapoda</taxon>
        <taxon>Insecta</taxon>
        <taxon>Pterygota</taxon>
        <taxon>Neoptera</taxon>
        <taxon>Paraneoptera</taxon>
        <taxon>Thysanoptera</taxon>
        <taxon>Terebrantia</taxon>
        <taxon>Thripoidea</taxon>
        <taxon>Thripidae</taxon>
        <taxon>Frankliniella</taxon>
    </lineage>
</organism>
<dbReference type="Pfam" id="PF00379">
    <property type="entry name" value="Chitin_bind_4"/>
    <property type="match status" value="1"/>
</dbReference>
<keyword evidence="6" id="KW-1185">Reference proteome</keyword>
<evidence type="ECO:0000256" key="2">
    <source>
        <dbReference type="PROSITE-ProRule" id="PRU00497"/>
    </source>
</evidence>
<evidence type="ECO:0000256" key="3">
    <source>
        <dbReference type="SAM" id="MobiDB-lite"/>
    </source>
</evidence>
<feature type="region of interest" description="Disordered" evidence="3">
    <location>
        <begin position="150"/>
        <end position="184"/>
    </location>
</feature>
<dbReference type="PROSITE" id="PS51155">
    <property type="entry name" value="CHIT_BIND_RR_2"/>
    <property type="match status" value="1"/>
</dbReference>
<keyword evidence="4" id="KW-0732">Signal</keyword>
<dbReference type="PANTHER" id="PTHR12236">
    <property type="entry name" value="STRUCTURAL CONTITUENT OF CUTICLE"/>
    <property type="match status" value="1"/>
</dbReference>
<evidence type="ECO:0000313" key="5">
    <source>
        <dbReference type="EMBL" id="KAK3916061.1"/>
    </source>
</evidence>
<feature type="compositionally biased region" description="Basic and acidic residues" evidence="3">
    <location>
        <begin position="68"/>
        <end position="95"/>
    </location>
</feature>
<sequence length="339" mass="36021">MCPIVPGSAWIFIVALTATVASAVSVGSAGIASGLHRRLDGAGFLSPQEDDFFADYKDLVTPPKDLLETPKDLLDTPKDLVETPKDLTDTPKDLLDDHDDLEAFAEHGAGGGGEHADQHDEVDSTHPKDDDTAAHDELADLSLAQHLKNSDKEYGREEEPSGEHLEAPAPPSPFSRPDEHDDDGVRAAFGSAAARPASGPGARAPFQHGAGRTAYAAAGPAALRRPVSAGLHGLHGRPVVKNLGYNGHPSSPLRAGDYGELEHEVGRVVRPEYAYRYGVHDPSTQDVKSAWEQRDGEDTRGGYALVEPNGRTRVVEYSVTKGGGFNAKVKHLPPGHRGG</sequence>
<dbReference type="Proteomes" id="UP001219518">
    <property type="component" value="Unassembled WGS sequence"/>
</dbReference>
<proteinExistence type="predicted"/>
<dbReference type="GO" id="GO:0005615">
    <property type="term" value="C:extracellular space"/>
    <property type="evidence" value="ECO:0007669"/>
    <property type="project" value="TreeGrafter"/>
</dbReference>
<evidence type="ECO:0000256" key="4">
    <source>
        <dbReference type="SAM" id="SignalP"/>
    </source>
</evidence>
<protein>
    <submittedName>
        <fullName evidence="5">Cuticle protein 19</fullName>
    </submittedName>
</protein>
<evidence type="ECO:0000313" key="6">
    <source>
        <dbReference type="Proteomes" id="UP001219518"/>
    </source>
</evidence>
<dbReference type="GO" id="GO:0031012">
    <property type="term" value="C:extracellular matrix"/>
    <property type="evidence" value="ECO:0007669"/>
    <property type="project" value="TreeGrafter"/>
</dbReference>
<dbReference type="EMBL" id="JAHWGI010000485">
    <property type="protein sequence ID" value="KAK3916061.1"/>
    <property type="molecule type" value="Genomic_DNA"/>
</dbReference>